<evidence type="ECO:0000259" key="1">
    <source>
        <dbReference type="SMART" id="SM00670"/>
    </source>
</evidence>
<dbReference type="NCBIfam" id="TIGR00305">
    <property type="entry name" value="putative toxin-antitoxin system toxin component, PIN family"/>
    <property type="match status" value="1"/>
</dbReference>
<dbReference type="AlphaFoldDB" id="A0A844GYH2"/>
<comment type="caution">
    <text evidence="2">The sequence shown here is derived from an EMBL/GenBank/DDBJ whole genome shotgun (WGS) entry which is preliminary data.</text>
</comment>
<evidence type="ECO:0000313" key="3">
    <source>
        <dbReference type="Proteomes" id="UP000437131"/>
    </source>
</evidence>
<dbReference type="InterPro" id="IPR002716">
    <property type="entry name" value="PIN_dom"/>
</dbReference>
<dbReference type="SMART" id="SM00670">
    <property type="entry name" value="PINc"/>
    <property type="match status" value="1"/>
</dbReference>
<proteinExistence type="predicted"/>
<dbReference type="SUPFAM" id="SSF88723">
    <property type="entry name" value="PIN domain-like"/>
    <property type="match status" value="1"/>
</dbReference>
<dbReference type="Proteomes" id="UP000437131">
    <property type="component" value="Unassembled WGS sequence"/>
</dbReference>
<dbReference type="PANTHER" id="PTHR34610:SF3">
    <property type="entry name" value="SSL7007 PROTEIN"/>
    <property type="match status" value="1"/>
</dbReference>
<dbReference type="Gene3D" id="3.40.50.1010">
    <property type="entry name" value="5'-nuclease"/>
    <property type="match status" value="1"/>
</dbReference>
<dbReference type="Pfam" id="PF13470">
    <property type="entry name" value="PIN_3"/>
    <property type="match status" value="1"/>
</dbReference>
<feature type="domain" description="PIN" evidence="1">
    <location>
        <begin position="4"/>
        <end position="117"/>
    </location>
</feature>
<protein>
    <submittedName>
        <fullName evidence="2">Putative toxin-antitoxin system toxin component, PIN family</fullName>
    </submittedName>
</protein>
<reference evidence="2 3" key="1">
    <citation type="submission" date="2019-11" db="EMBL/GenBank/DDBJ databases">
        <title>Isolation of a new High Light Tolerant Cyanobacteria.</title>
        <authorList>
            <person name="Dobson Z."/>
            <person name="Vaughn N."/>
            <person name="Vaughn M."/>
            <person name="Fromme P."/>
            <person name="Mazor Y."/>
        </authorList>
    </citation>
    <scope>NUCLEOTIDE SEQUENCE [LARGE SCALE GENOMIC DNA]</scope>
    <source>
        <strain evidence="2 3">0216</strain>
    </source>
</reference>
<dbReference type="EMBL" id="WMIA01000021">
    <property type="protein sequence ID" value="MTF40061.1"/>
    <property type="molecule type" value="Genomic_DNA"/>
</dbReference>
<gene>
    <name evidence="2" type="ORF">GGC33_14150</name>
</gene>
<name>A0A844GYH2_9CHRO</name>
<evidence type="ECO:0000313" key="2">
    <source>
        <dbReference type="EMBL" id="MTF40061.1"/>
    </source>
</evidence>
<dbReference type="RefSeq" id="WP_015221180.1">
    <property type="nucleotide sequence ID" value="NZ_WMIA01000021.1"/>
</dbReference>
<accession>A0A844GYH2</accession>
<dbReference type="InterPro" id="IPR029060">
    <property type="entry name" value="PIN-like_dom_sf"/>
</dbReference>
<dbReference type="InterPro" id="IPR002850">
    <property type="entry name" value="PIN_toxin-like"/>
</dbReference>
<dbReference type="PANTHER" id="PTHR34610">
    <property type="entry name" value="SSL7007 PROTEIN"/>
    <property type="match status" value="1"/>
</dbReference>
<sequence>MNKLRIILDTNILISGLLLSSSRVGEVFDIVTQNHILLISENTFTEFYLTITKRKFDKYLSFEKRIQFLGQLKAKALLINVIEIIDICRDSKDNKFLELAVSGKADFIVTGDNDLLVLNPFRDIEIITVSDFLNRFT</sequence>
<organism evidence="2 3">
    <name type="scientific">Cyanobacterium aponinum 0216</name>
    <dbReference type="NCBI Taxonomy" id="2676140"/>
    <lineage>
        <taxon>Bacteria</taxon>
        <taxon>Bacillati</taxon>
        <taxon>Cyanobacteriota</taxon>
        <taxon>Cyanophyceae</taxon>
        <taxon>Oscillatoriophycideae</taxon>
        <taxon>Chroococcales</taxon>
        <taxon>Geminocystaceae</taxon>
        <taxon>Cyanobacterium</taxon>
    </lineage>
</organism>